<name>A0A832UMG0_9ARCH</name>
<reference evidence="3 4" key="1">
    <citation type="journal article" name="Nat. Commun.">
        <title>Undinarchaeota illuminate DPANN phylogeny and the impact of gene transfer on archaeal evolution.</title>
        <authorList>
            <person name="Dombrowski N."/>
            <person name="Williams T.A."/>
            <person name="Sun J."/>
            <person name="Woodcroft B.J."/>
            <person name="Lee J.H."/>
            <person name="Minh B.Q."/>
            <person name="Rinke C."/>
            <person name="Spang A."/>
        </authorList>
    </citation>
    <scope>NUCLEOTIDE SEQUENCE [LARGE SCALE GENOMIC DNA]</scope>
    <source>
        <strain evidence="3">MAG_bin1129</strain>
    </source>
</reference>
<dbReference type="CDD" id="cd00085">
    <property type="entry name" value="HNHc"/>
    <property type="match status" value="1"/>
</dbReference>
<dbReference type="GO" id="GO:0004519">
    <property type="term" value="F:endonuclease activity"/>
    <property type="evidence" value="ECO:0007669"/>
    <property type="project" value="UniProtKB-KW"/>
</dbReference>
<accession>A0A832UMG0</accession>
<dbReference type="GO" id="GO:0008270">
    <property type="term" value="F:zinc ion binding"/>
    <property type="evidence" value="ECO:0007669"/>
    <property type="project" value="InterPro"/>
</dbReference>
<proteinExistence type="predicted"/>
<organism evidence="3 4">
    <name type="scientific">Candidatus Naiadarchaeum limnaeum</name>
    <dbReference type="NCBI Taxonomy" id="2756139"/>
    <lineage>
        <taxon>Archaea</taxon>
        <taxon>Candidatus Undinarchaeota</taxon>
        <taxon>Candidatus Undinarchaeia</taxon>
        <taxon>Candidatus Naiadarchaeales</taxon>
        <taxon>Candidatus Naiadarchaeaceae</taxon>
        <taxon>Candidatus Naiadarchaeum</taxon>
    </lineage>
</organism>
<protein>
    <submittedName>
        <fullName evidence="3">HNH endonuclease</fullName>
    </submittedName>
</protein>
<evidence type="ECO:0000259" key="2">
    <source>
        <dbReference type="Pfam" id="PF01844"/>
    </source>
</evidence>
<dbReference type="AlphaFoldDB" id="A0A832UMG0"/>
<keyword evidence="4" id="KW-1185">Reference proteome</keyword>
<comment type="caution">
    <text evidence="3">The sequence shown here is derived from an EMBL/GenBank/DDBJ whole genome shotgun (WGS) entry which is preliminary data.</text>
</comment>
<keyword evidence="3" id="KW-0255">Endonuclease</keyword>
<dbReference type="InterPro" id="IPR003615">
    <property type="entry name" value="HNH_nuc"/>
</dbReference>
<dbReference type="InterPro" id="IPR002711">
    <property type="entry name" value="HNH"/>
</dbReference>
<evidence type="ECO:0000256" key="1">
    <source>
        <dbReference type="SAM" id="MobiDB-lite"/>
    </source>
</evidence>
<keyword evidence="3" id="KW-0378">Hydrolase</keyword>
<dbReference type="Proteomes" id="UP000646946">
    <property type="component" value="Unassembled WGS sequence"/>
</dbReference>
<keyword evidence="3" id="KW-0540">Nuclease</keyword>
<dbReference type="EMBL" id="DVAB01000001">
    <property type="protein sequence ID" value="HIJ99908.1"/>
    <property type="molecule type" value="Genomic_DNA"/>
</dbReference>
<feature type="region of interest" description="Disordered" evidence="1">
    <location>
        <begin position="1"/>
        <end position="27"/>
    </location>
</feature>
<evidence type="ECO:0000313" key="4">
    <source>
        <dbReference type="Proteomes" id="UP000646946"/>
    </source>
</evidence>
<evidence type="ECO:0000313" key="3">
    <source>
        <dbReference type="EMBL" id="HIJ99908.1"/>
    </source>
</evidence>
<sequence length="138" mass="16315">MARNPFSMSGYDPLGLQPEGDRKRKPISKSLRDQVWLKYFRNKTQGKCYCCRIRPIHFTYFQVGHNKAVSRGGKNHITNLRPICATCNRDMGTRSIEAYRKETFAKPTKRKIPRKKSRKRRAYNPLEIRMNQRNPIWG</sequence>
<dbReference type="GO" id="GO:0003676">
    <property type="term" value="F:nucleic acid binding"/>
    <property type="evidence" value="ECO:0007669"/>
    <property type="project" value="InterPro"/>
</dbReference>
<dbReference type="Gene3D" id="1.10.30.50">
    <property type="match status" value="1"/>
</dbReference>
<dbReference type="Pfam" id="PF01844">
    <property type="entry name" value="HNH"/>
    <property type="match status" value="1"/>
</dbReference>
<feature type="domain" description="HNH" evidence="2">
    <location>
        <begin position="48"/>
        <end position="92"/>
    </location>
</feature>
<gene>
    <name evidence="3" type="ORF">H1016_00005</name>
</gene>